<comment type="caution">
    <text evidence="2">The sequence shown here is derived from an EMBL/GenBank/DDBJ whole genome shotgun (WGS) entry which is preliminary data.</text>
</comment>
<protein>
    <recommendedName>
        <fullName evidence="4">Transmembrane protein</fullName>
    </recommendedName>
</protein>
<gene>
    <name evidence="2" type="ORF">QM524_25855</name>
</gene>
<keyword evidence="3" id="KW-1185">Reference proteome</keyword>
<evidence type="ECO:0000313" key="2">
    <source>
        <dbReference type="EMBL" id="MDI9862672.1"/>
    </source>
</evidence>
<keyword evidence="1" id="KW-0472">Membrane</keyword>
<name>A0ABT6YGE2_9BACT</name>
<reference evidence="2 3" key="1">
    <citation type="submission" date="2023-05" db="EMBL/GenBank/DDBJ databases">
        <title>Novel species of genus Flectobacillus isolated from stream in China.</title>
        <authorList>
            <person name="Lu H."/>
        </authorList>
    </citation>
    <scope>NUCLEOTIDE SEQUENCE [LARGE SCALE GENOMIC DNA]</scope>
    <source>
        <strain evidence="2 3">KCTC 42575</strain>
    </source>
</reference>
<evidence type="ECO:0000256" key="1">
    <source>
        <dbReference type="SAM" id="Phobius"/>
    </source>
</evidence>
<sequence>MKKFGFYFFTFCILVIAIGLGSLLGVYVFLKLISKNVTKKDLEDRENQIIQEAQKKKNNQISNQVLGDCSPTSTTTKLDEVLEVARKIRANEYDQIGMQRAILREFRTPCNRRFRINYLGYFWIPPEYHDDWQDVDIVEQSDFNIHQFIRNLYK</sequence>
<dbReference type="RefSeq" id="WP_283346897.1">
    <property type="nucleotide sequence ID" value="NZ_JASHIF010000042.1"/>
</dbReference>
<dbReference type="Proteomes" id="UP001236507">
    <property type="component" value="Unassembled WGS sequence"/>
</dbReference>
<evidence type="ECO:0008006" key="4">
    <source>
        <dbReference type="Google" id="ProtNLM"/>
    </source>
</evidence>
<accession>A0ABT6YGE2</accession>
<keyword evidence="1" id="KW-0812">Transmembrane</keyword>
<evidence type="ECO:0000313" key="3">
    <source>
        <dbReference type="Proteomes" id="UP001236507"/>
    </source>
</evidence>
<proteinExistence type="predicted"/>
<dbReference type="EMBL" id="JASHIF010000042">
    <property type="protein sequence ID" value="MDI9862672.1"/>
    <property type="molecule type" value="Genomic_DNA"/>
</dbReference>
<feature type="transmembrane region" description="Helical" evidence="1">
    <location>
        <begin position="6"/>
        <end position="30"/>
    </location>
</feature>
<keyword evidence="1" id="KW-1133">Transmembrane helix</keyword>
<organism evidence="2 3">
    <name type="scientific">Flectobacillus roseus</name>
    <dbReference type="NCBI Taxonomy" id="502259"/>
    <lineage>
        <taxon>Bacteria</taxon>
        <taxon>Pseudomonadati</taxon>
        <taxon>Bacteroidota</taxon>
        <taxon>Cytophagia</taxon>
        <taxon>Cytophagales</taxon>
        <taxon>Flectobacillaceae</taxon>
        <taxon>Flectobacillus</taxon>
    </lineage>
</organism>